<dbReference type="AlphaFoldDB" id="A0A5C5X6X4"/>
<dbReference type="Proteomes" id="UP000317243">
    <property type="component" value="Unassembled WGS sequence"/>
</dbReference>
<accession>A0A5C5X6X4</accession>
<keyword evidence="3" id="KW-1185">Reference proteome</keyword>
<evidence type="ECO:0000313" key="3">
    <source>
        <dbReference type="Proteomes" id="UP000317243"/>
    </source>
</evidence>
<name>A0A5C5X6X4_9PLAN</name>
<evidence type="ECO:0000313" key="2">
    <source>
        <dbReference type="EMBL" id="TWT58654.1"/>
    </source>
</evidence>
<organism evidence="2 3">
    <name type="scientific">Thalassoglobus neptunius</name>
    <dbReference type="NCBI Taxonomy" id="1938619"/>
    <lineage>
        <taxon>Bacteria</taxon>
        <taxon>Pseudomonadati</taxon>
        <taxon>Planctomycetota</taxon>
        <taxon>Planctomycetia</taxon>
        <taxon>Planctomycetales</taxon>
        <taxon>Planctomycetaceae</taxon>
        <taxon>Thalassoglobus</taxon>
    </lineage>
</organism>
<dbReference type="PROSITE" id="PS51257">
    <property type="entry name" value="PROKAR_LIPOPROTEIN"/>
    <property type="match status" value="1"/>
</dbReference>
<sequence>MKRSRSICLIALGSMFLSGCTVGHTWFQMNSNSPMPFFGFDLLPRRSTSAKVDPSQTHFVKNTETKRAATSTVSSGVASNSPDNSTGKLRLRRISDFLTGSREEEIDLTGPQYPFAP</sequence>
<dbReference type="EMBL" id="SIHI01000001">
    <property type="protein sequence ID" value="TWT58654.1"/>
    <property type="molecule type" value="Genomic_DNA"/>
</dbReference>
<reference evidence="2 3" key="1">
    <citation type="submission" date="2019-02" db="EMBL/GenBank/DDBJ databases">
        <title>Deep-cultivation of Planctomycetes and their phenomic and genomic characterization uncovers novel biology.</title>
        <authorList>
            <person name="Wiegand S."/>
            <person name="Jogler M."/>
            <person name="Boedeker C."/>
            <person name="Pinto D."/>
            <person name="Vollmers J."/>
            <person name="Rivas-Marin E."/>
            <person name="Kohn T."/>
            <person name="Peeters S.H."/>
            <person name="Heuer A."/>
            <person name="Rast P."/>
            <person name="Oberbeckmann S."/>
            <person name="Bunk B."/>
            <person name="Jeske O."/>
            <person name="Meyerdierks A."/>
            <person name="Storesund J.E."/>
            <person name="Kallscheuer N."/>
            <person name="Luecker S."/>
            <person name="Lage O.M."/>
            <person name="Pohl T."/>
            <person name="Merkel B.J."/>
            <person name="Hornburger P."/>
            <person name="Mueller R.-W."/>
            <person name="Bruemmer F."/>
            <person name="Labrenz M."/>
            <person name="Spormann A.M."/>
            <person name="Op Den Camp H."/>
            <person name="Overmann J."/>
            <person name="Amann R."/>
            <person name="Jetten M.S.M."/>
            <person name="Mascher T."/>
            <person name="Medema M.H."/>
            <person name="Devos D.P."/>
            <person name="Kaster A.-K."/>
            <person name="Ovreas L."/>
            <person name="Rohde M."/>
            <person name="Galperin M.Y."/>
            <person name="Jogler C."/>
        </authorList>
    </citation>
    <scope>NUCLEOTIDE SEQUENCE [LARGE SCALE GENOMIC DNA]</scope>
    <source>
        <strain evidence="2 3">KOR42</strain>
    </source>
</reference>
<comment type="caution">
    <text evidence="2">The sequence shown here is derived from an EMBL/GenBank/DDBJ whole genome shotgun (WGS) entry which is preliminary data.</text>
</comment>
<feature type="compositionally biased region" description="Low complexity" evidence="1">
    <location>
        <begin position="68"/>
        <end position="81"/>
    </location>
</feature>
<dbReference type="RefSeq" id="WP_146509193.1">
    <property type="nucleotide sequence ID" value="NZ_SIHI01000001.1"/>
</dbReference>
<evidence type="ECO:0000256" key="1">
    <source>
        <dbReference type="SAM" id="MobiDB-lite"/>
    </source>
</evidence>
<feature type="region of interest" description="Disordered" evidence="1">
    <location>
        <begin position="53"/>
        <end position="87"/>
    </location>
</feature>
<evidence type="ECO:0008006" key="4">
    <source>
        <dbReference type="Google" id="ProtNLM"/>
    </source>
</evidence>
<proteinExistence type="predicted"/>
<protein>
    <recommendedName>
        <fullName evidence="4">Lipoprotein</fullName>
    </recommendedName>
</protein>
<gene>
    <name evidence="2" type="ORF">KOR42_20360</name>
</gene>
<dbReference type="OrthoDB" id="9959501at2"/>